<evidence type="ECO:0000256" key="3">
    <source>
        <dbReference type="ARBA" id="ARBA00004777"/>
    </source>
</evidence>
<evidence type="ECO:0000256" key="8">
    <source>
        <dbReference type="ARBA" id="ARBA00022679"/>
    </source>
</evidence>
<gene>
    <name evidence="13" type="primary">MEL32_2</name>
    <name evidence="13" type="ORF">KIN20_012173</name>
</gene>
<dbReference type="PANTHER" id="PTHR11680">
    <property type="entry name" value="SERINE HYDROXYMETHYLTRANSFERASE"/>
    <property type="match status" value="1"/>
</dbReference>
<dbReference type="InterPro" id="IPR019798">
    <property type="entry name" value="Ser_HO-MeTrfase_PLP_BS"/>
</dbReference>
<evidence type="ECO:0000256" key="9">
    <source>
        <dbReference type="ARBA" id="ARBA00022898"/>
    </source>
</evidence>
<dbReference type="GO" id="GO:0005739">
    <property type="term" value="C:mitochondrion"/>
    <property type="evidence" value="ECO:0007669"/>
    <property type="project" value="TreeGrafter"/>
</dbReference>
<dbReference type="Gene3D" id="3.90.1150.10">
    <property type="entry name" value="Aspartate Aminotransferase, domain 1"/>
    <property type="match status" value="1"/>
</dbReference>
<comment type="function">
    <text evidence="2 11">Interconversion of serine and glycine.</text>
</comment>
<evidence type="ECO:0000256" key="7">
    <source>
        <dbReference type="ARBA" id="ARBA00022563"/>
    </source>
</evidence>
<dbReference type="EC" id="2.1.2.1" evidence="5 11"/>
<dbReference type="SUPFAM" id="SSF53383">
    <property type="entry name" value="PLP-dependent transferases"/>
    <property type="match status" value="1"/>
</dbReference>
<dbReference type="InterPro" id="IPR001085">
    <property type="entry name" value="Ser_HO-MeTrfase"/>
</dbReference>
<evidence type="ECO:0000313" key="13">
    <source>
        <dbReference type="EMBL" id="KAJ1355048.1"/>
    </source>
</evidence>
<evidence type="ECO:0000256" key="4">
    <source>
        <dbReference type="ARBA" id="ARBA00006376"/>
    </source>
</evidence>
<proteinExistence type="inferred from homology"/>
<comment type="similarity">
    <text evidence="4 11">Belongs to the SHMT family.</text>
</comment>
<dbReference type="AlphaFoldDB" id="A0AAD5QK88"/>
<dbReference type="EMBL" id="JAHQIW010002308">
    <property type="protein sequence ID" value="KAJ1355048.1"/>
    <property type="molecule type" value="Genomic_DNA"/>
</dbReference>
<dbReference type="InterPro" id="IPR015422">
    <property type="entry name" value="PyrdxlP-dep_Trfase_small"/>
</dbReference>
<dbReference type="CDD" id="cd00378">
    <property type="entry name" value="SHMT"/>
    <property type="match status" value="1"/>
</dbReference>
<dbReference type="PROSITE" id="PS00096">
    <property type="entry name" value="SHMT"/>
    <property type="match status" value="1"/>
</dbReference>
<evidence type="ECO:0000256" key="5">
    <source>
        <dbReference type="ARBA" id="ARBA00012256"/>
    </source>
</evidence>
<dbReference type="Pfam" id="PF00464">
    <property type="entry name" value="SHMT"/>
    <property type="match status" value="1"/>
</dbReference>
<dbReference type="NCBIfam" id="NF000586">
    <property type="entry name" value="PRK00011.1"/>
    <property type="match status" value="1"/>
</dbReference>
<dbReference type="GO" id="GO:0005634">
    <property type="term" value="C:nucleus"/>
    <property type="evidence" value="ECO:0007669"/>
    <property type="project" value="TreeGrafter"/>
</dbReference>
<dbReference type="InterPro" id="IPR049943">
    <property type="entry name" value="Ser_HO-MeTrfase-like"/>
</dbReference>
<reference evidence="13" key="1">
    <citation type="submission" date="2021-06" db="EMBL/GenBank/DDBJ databases">
        <title>Parelaphostrongylus tenuis whole genome reference sequence.</title>
        <authorList>
            <person name="Garwood T.J."/>
            <person name="Larsen P.A."/>
            <person name="Fountain-Jones N.M."/>
            <person name="Garbe J.R."/>
            <person name="Macchietto M.G."/>
            <person name="Kania S.A."/>
            <person name="Gerhold R.W."/>
            <person name="Richards J.E."/>
            <person name="Wolf T.M."/>
        </authorList>
    </citation>
    <scope>NUCLEOTIDE SEQUENCE</scope>
    <source>
        <strain evidence="13">MNPRO001-30</strain>
        <tissue evidence="13">Meninges</tissue>
    </source>
</reference>
<comment type="cofactor">
    <cofactor evidence="1 10 11">
        <name>pyridoxal 5'-phosphate</name>
        <dbReference type="ChEBI" id="CHEBI:597326"/>
    </cofactor>
</comment>
<evidence type="ECO:0000313" key="14">
    <source>
        <dbReference type="Proteomes" id="UP001196413"/>
    </source>
</evidence>
<evidence type="ECO:0000256" key="6">
    <source>
        <dbReference type="ARBA" id="ARBA00016846"/>
    </source>
</evidence>
<evidence type="ECO:0000256" key="2">
    <source>
        <dbReference type="ARBA" id="ARBA00002224"/>
    </source>
</evidence>
<dbReference type="GO" id="GO:0030170">
    <property type="term" value="F:pyridoxal phosphate binding"/>
    <property type="evidence" value="ECO:0007669"/>
    <property type="project" value="InterPro"/>
</dbReference>
<comment type="pathway">
    <text evidence="3 11">One-carbon metabolism; tetrahydrofolate interconversion.</text>
</comment>
<dbReference type="Gene3D" id="3.40.640.10">
    <property type="entry name" value="Type I PLP-dependent aspartate aminotransferase-like (Major domain)"/>
    <property type="match status" value="1"/>
</dbReference>
<dbReference type="FunFam" id="3.40.640.10:FF:000097">
    <property type="entry name" value="Serine hydroxymethyltransferase"/>
    <property type="match status" value="1"/>
</dbReference>
<organism evidence="13 14">
    <name type="scientific">Parelaphostrongylus tenuis</name>
    <name type="common">Meningeal worm</name>
    <dbReference type="NCBI Taxonomy" id="148309"/>
    <lineage>
        <taxon>Eukaryota</taxon>
        <taxon>Metazoa</taxon>
        <taxon>Ecdysozoa</taxon>
        <taxon>Nematoda</taxon>
        <taxon>Chromadorea</taxon>
        <taxon>Rhabditida</taxon>
        <taxon>Rhabditina</taxon>
        <taxon>Rhabditomorpha</taxon>
        <taxon>Strongyloidea</taxon>
        <taxon>Metastrongylidae</taxon>
        <taxon>Parelaphostrongylus</taxon>
    </lineage>
</organism>
<dbReference type="GO" id="GO:0004372">
    <property type="term" value="F:glycine hydroxymethyltransferase activity"/>
    <property type="evidence" value="ECO:0007669"/>
    <property type="project" value="UniProtKB-EC"/>
</dbReference>
<evidence type="ECO:0000256" key="10">
    <source>
        <dbReference type="PIRSR" id="PIRSR000412-50"/>
    </source>
</evidence>
<accession>A0AAD5QK88</accession>
<evidence type="ECO:0000259" key="12">
    <source>
        <dbReference type="Pfam" id="PF00464"/>
    </source>
</evidence>
<keyword evidence="9 10" id="KW-0663">Pyridoxal phosphate</keyword>
<dbReference type="InterPro" id="IPR015424">
    <property type="entry name" value="PyrdxlP-dep_Trfase"/>
</dbReference>
<dbReference type="Proteomes" id="UP001196413">
    <property type="component" value="Unassembled WGS sequence"/>
</dbReference>
<feature type="modified residue" description="N6-(pyridoxal phosphate)lysine" evidence="10">
    <location>
        <position position="283"/>
    </location>
</feature>
<dbReference type="GO" id="GO:0019264">
    <property type="term" value="P:glycine biosynthetic process from serine"/>
    <property type="evidence" value="ECO:0007669"/>
    <property type="project" value="InterPro"/>
</dbReference>
<name>A0AAD5QK88_PARTN</name>
<sequence>MPNPTPAKGTKEKFDDSKEVEMVSAAVSGQVHTPLVPVKREPYKGSDMCKDPLSTVDPEAFEIMKKEKAQQRHGLELIAYENFTSKAVMDALGSAMCNKYSEGYPGARYYGGNEFIDQMELLCHKRALEVFGLDPELWGVNVQPHSGSPANFAVYTALVEPNGRIMGLDLPDGGHLSHGFFTPTRKVSATSIFFQSMPYKVDAKTGLIDYDRMEENAMLFRPKVLIAVSCYAHHLDYARFRSIANKCGAYLMADMAHISGLVAAGLIPSPFEYSDIVTTTTHKSLRGPRGALIFFRKGVRSTNAKGEKIMYDFEEKIAAAVFPGLQGGPHNHTITVKPSKRYVTHSFRVKVLLAVALKQCLTEEFVQYAKQILLNAHALSTKLIELGYTITTGGTENHLCLVDLRPKRIEGAKAEHVLDLVHITCNKNTCPGDVSALRPGGIRLGTPALTSRGFTEKDFEQVAIFIDEGLQILLKYKGQFDKTMKDFKTFTETNEDFLKDVKDLADKVEVFSNKFDIPGNDLF</sequence>
<dbReference type="HAMAP" id="MF_00051">
    <property type="entry name" value="SHMT"/>
    <property type="match status" value="1"/>
</dbReference>
<keyword evidence="7 11" id="KW-0554">One-carbon metabolism</keyword>
<keyword evidence="8 11" id="KW-0808">Transferase</keyword>
<comment type="caution">
    <text evidence="13">The sequence shown here is derived from an EMBL/GenBank/DDBJ whole genome shotgun (WGS) entry which is preliminary data.</text>
</comment>
<comment type="catalytic activity">
    <reaction evidence="11">
        <text>(6R)-5,10-methylene-5,6,7,8-tetrahydrofolate + glycine + H2O = (6S)-5,6,7,8-tetrahydrofolate + L-serine</text>
        <dbReference type="Rhea" id="RHEA:15481"/>
        <dbReference type="ChEBI" id="CHEBI:15377"/>
        <dbReference type="ChEBI" id="CHEBI:15636"/>
        <dbReference type="ChEBI" id="CHEBI:33384"/>
        <dbReference type="ChEBI" id="CHEBI:57305"/>
        <dbReference type="ChEBI" id="CHEBI:57453"/>
        <dbReference type="EC" id="2.1.2.1"/>
    </reaction>
</comment>
<dbReference type="InterPro" id="IPR015421">
    <property type="entry name" value="PyrdxlP-dep_Trfase_major"/>
</dbReference>
<protein>
    <recommendedName>
        <fullName evidence="6 11">Serine hydroxymethyltransferase</fullName>
        <ecNumber evidence="5 11">2.1.2.1</ecNumber>
    </recommendedName>
</protein>
<feature type="domain" description="Serine hydroxymethyltransferase-like" evidence="12">
    <location>
        <begin position="53"/>
        <end position="466"/>
    </location>
</feature>
<dbReference type="PIRSF" id="PIRSF000412">
    <property type="entry name" value="SHMT"/>
    <property type="match status" value="1"/>
</dbReference>
<evidence type="ECO:0000256" key="11">
    <source>
        <dbReference type="RuleBase" id="RU000585"/>
    </source>
</evidence>
<evidence type="ECO:0000256" key="1">
    <source>
        <dbReference type="ARBA" id="ARBA00001933"/>
    </source>
</evidence>
<dbReference type="GO" id="GO:0035999">
    <property type="term" value="P:tetrahydrofolate interconversion"/>
    <property type="evidence" value="ECO:0007669"/>
    <property type="project" value="InterPro"/>
</dbReference>
<dbReference type="InterPro" id="IPR039429">
    <property type="entry name" value="SHMT-like_dom"/>
</dbReference>
<dbReference type="PANTHER" id="PTHR11680:SF59">
    <property type="entry name" value="SERINE HYDROXYMETHYLTRANSFERASE, CYTOSOLIC"/>
    <property type="match status" value="1"/>
</dbReference>
<keyword evidence="14" id="KW-1185">Reference proteome</keyword>